<gene>
    <name evidence="7" type="ORF">DXA38_17205</name>
</gene>
<evidence type="ECO:0000256" key="5">
    <source>
        <dbReference type="NCBIfam" id="TIGR01378"/>
    </source>
</evidence>
<proteinExistence type="predicted"/>
<reference evidence="7 8" key="1">
    <citation type="submission" date="2018-08" db="EMBL/GenBank/DDBJ databases">
        <title>A genome reference for cultivated species of the human gut microbiota.</title>
        <authorList>
            <person name="Zou Y."/>
            <person name="Xue W."/>
            <person name="Luo G."/>
        </authorList>
    </citation>
    <scope>NUCLEOTIDE SEQUENCE [LARGE SCALE GENOMIC DNA]</scope>
    <source>
        <strain evidence="7 8">OF01-2LB</strain>
    </source>
</reference>
<keyword evidence="2" id="KW-0547">Nucleotide-binding</keyword>
<dbReference type="GO" id="GO:0004788">
    <property type="term" value="F:thiamine diphosphokinase activity"/>
    <property type="evidence" value="ECO:0007669"/>
    <property type="project" value="UniProtKB-UniRule"/>
</dbReference>
<evidence type="ECO:0000313" key="7">
    <source>
        <dbReference type="EMBL" id="RGC12361.1"/>
    </source>
</evidence>
<accession>A0A3E2VNJ7</accession>
<name>A0A3E2VNJ7_CLOIN</name>
<dbReference type="Pfam" id="PF04265">
    <property type="entry name" value="TPK_B1_binding"/>
    <property type="match status" value="1"/>
</dbReference>
<dbReference type="InterPro" id="IPR007371">
    <property type="entry name" value="TPK_catalytic"/>
</dbReference>
<evidence type="ECO:0000256" key="3">
    <source>
        <dbReference type="ARBA" id="ARBA00022777"/>
    </source>
</evidence>
<dbReference type="GO" id="GO:0005524">
    <property type="term" value="F:ATP binding"/>
    <property type="evidence" value="ECO:0007669"/>
    <property type="project" value="UniProtKB-KW"/>
</dbReference>
<keyword evidence="3 7" id="KW-0418">Kinase</keyword>
<dbReference type="GO" id="GO:0009229">
    <property type="term" value="P:thiamine diphosphate biosynthetic process"/>
    <property type="evidence" value="ECO:0007669"/>
    <property type="project" value="InterPro"/>
</dbReference>
<comment type="caution">
    <text evidence="7">The sequence shown here is derived from an EMBL/GenBank/DDBJ whole genome shotgun (WGS) entry which is preliminary data.</text>
</comment>
<dbReference type="EC" id="2.7.6.2" evidence="5"/>
<keyword evidence="1 7" id="KW-0808">Transferase</keyword>
<dbReference type="EMBL" id="QVEV01000032">
    <property type="protein sequence ID" value="RGC12361.1"/>
    <property type="molecule type" value="Genomic_DNA"/>
</dbReference>
<evidence type="ECO:0000259" key="6">
    <source>
        <dbReference type="SMART" id="SM00983"/>
    </source>
</evidence>
<dbReference type="OrthoDB" id="9804377at2"/>
<dbReference type="SMART" id="SM00983">
    <property type="entry name" value="TPK_B1_binding"/>
    <property type="match status" value="1"/>
</dbReference>
<feature type="domain" description="Thiamin pyrophosphokinase thiamin-binding" evidence="6">
    <location>
        <begin position="132"/>
        <end position="194"/>
    </location>
</feature>
<dbReference type="InterPro" id="IPR007373">
    <property type="entry name" value="Thiamin_PyroPKinase_B1-bd"/>
</dbReference>
<dbReference type="PANTHER" id="PTHR41299:SF1">
    <property type="entry name" value="THIAMINE PYROPHOSPHOKINASE"/>
    <property type="match status" value="1"/>
</dbReference>
<dbReference type="InterPro" id="IPR006282">
    <property type="entry name" value="Thi_PPkinase"/>
</dbReference>
<evidence type="ECO:0000256" key="1">
    <source>
        <dbReference type="ARBA" id="ARBA00022679"/>
    </source>
</evidence>
<dbReference type="GO" id="GO:0016301">
    <property type="term" value="F:kinase activity"/>
    <property type="evidence" value="ECO:0007669"/>
    <property type="project" value="UniProtKB-KW"/>
</dbReference>
<dbReference type="CDD" id="cd07995">
    <property type="entry name" value="TPK"/>
    <property type="match status" value="1"/>
</dbReference>
<protein>
    <recommendedName>
        <fullName evidence="5">Thiamine diphosphokinase</fullName>
        <ecNumber evidence="5">2.7.6.2</ecNumber>
    </recommendedName>
</protein>
<dbReference type="RefSeq" id="WP_117444258.1">
    <property type="nucleotide sequence ID" value="NZ_JAJFEN010000039.1"/>
</dbReference>
<dbReference type="Pfam" id="PF04263">
    <property type="entry name" value="TPK_catalytic"/>
    <property type="match status" value="1"/>
</dbReference>
<dbReference type="PANTHER" id="PTHR41299">
    <property type="entry name" value="THIAMINE PYROPHOSPHOKINASE"/>
    <property type="match status" value="1"/>
</dbReference>
<evidence type="ECO:0000256" key="4">
    <source>
        <dbReference type="ARBA" id="ARBA00022840"/>
    </source>
</evidence>
<dbReference type="GO" id="GO:0030975">
    <property type="term" value="F:thiamine binding"/>
    <property type="evidence" value="ECO:0007669"/>
    <property type="project" value="InterPro"/>
</dbReference>
<dbReference type="InterPro" id="IPR036371">
    <property type="entry name" value="TPK_B1-bd_sf"/>
</dbReference>
<evidence type="ECO:0000256" key="2">
    <source>
        <dbReference type="ARBA" id="ARBA00022741"/>
    </source>
</evidence>
<dbReference type="AlphaFoldDB" id="A0A3E2VNJ7"/>
<keyword evidence="4" id="KW-0067">ATP-binding</keyword>
<dbReference type="SUPFAM" id="SSF63999">
    <property type="entry name" value="Thiamin pyrophosphokinase, catalytic domain"/>
    <property type="match status" value="1"/>
</dbReference>
<evidence type="ECO:0000313" key="8">
    <source>
        <dbReference type="Proteomes" id="UP000260025"/>
    </source>
</evidence>
<sequence>MSKVVLVAGMCETAPFIAHADYIGVDHGAVCCMRQGIAMRKAVGDFDSITKEELAQLKQYCEVEKLPSHKNETDTEVAIEAALRMGYDDIILYGGLGGRLDHEMANLHLMIYRELPLTLMNDTNIIRVLHPGTYEVEKQHTYLSFLPLEDSCISEEGVAYPLTKRVLRVTDIYPLSNEINGTIARITIHYGRVLMMQCSDAQ</sequence>
<dbReference type="Gene3D" id="3.40.50.10240">
    <property type="entry name" value="Thiamin pyrophosphokinase, catalytic domain"/>
    <property type="match status" value="1"/>
</dbReference>
<dbReference type="SUPFAM" id="SSF63862">
    <property type="entry name" value="Thiamin pyrophosphokinase, substrate-binding domain"/>
    <property type="match status" value="1"/>
</dbReference>
<dbReference type="NCBIfam" id="TIGR01378">
    <property type="entry name" value="thi_PPkinase"/>
    <property type="match status" value="1"/>
</dbReference>
<dbReference type="InterPro" id="IPR036759">
    <property type="entry name" value="TPK_catalytic_sf"/>
</dbReference>
<dbReference type="Proteomes" id="UP000260025">
    <property type="component" value="Unassembled WGS sequence"/>
</dbReference>
<dbReference type="GO" id="GO:0006772">
    <property type="term" value="P:thiamine metabolic process"/>
    <property type="evidence" value="ECO:0007669"/>
    <property type="project" value="UniProtKB-UniRule"/>
</dbReference>
<dbReference type="InterPro" id="IPR053149">
    <property type="entry name" value="TPK"/>
</dbReference>
<organism evidence="7 8">
    <name type="scientific">Clostridium innocuum</name>
    <dbReference type="NCBI Taxonomy" id="1522"/>
    <lineage>
        <taxon>Bacteria</taxon>
        <taxon>Bacillati</taxon>
        <taxon>Bacillota</taxon>
        <taxon>Clostridia</taxon>
        <taxon>Eubacteriales</taxon>
        <taxon>Clostridiaceae</taxon>
        <taxon>Clostridium</taxon>
    </lineage>
</organism>